<gene>
    <name evidence="7" type="ORF">DPM33_03180</name>
</gene>
<evidence type="ECO:0008006" key="9">
    <source>
        <dbReference type="Google" id="ProtNLM"/>
    </source>
</evidence>
<dbReference type="PANTHER" id="PTHR12812:SF0">
    <property type="entry name" value="HEPARAN-SULFATE 6-O-SULFOTRANSFERASE"/>
    <property type="match status" value="1"/>
</dbReference>
<dbReference type="Proteomes" id="UP000251558">
    <property type="component" value="Unassembled WGS sequence"/>
</dbReference>
<evidence type="ECO:0000256" key="5">
    <source>
        <dbReference type="ARBA" id="ARBA00023136"/>
    </source>
</evidence>
<dbReference type="EMBL" id="QMBP01000001">
    <property type="protein sequence ID" value="RAZ92877.1"/>
    <property type="molecule type" value="Genomic_DNA"/>
</dbReference>
<evidence type="ECO:0000256" key="3">
    <source>
        <dbReference type="ARBA" id="ARBA00022692"/>
    </source>
</evidence>
<keyword evidence="8" id="KW-1185">Reference proteome</keyword>
<dbReference type="AlphaFoldDB" id="A0A330I7A7"/>
<dbReference type="InterPro" id="IPR027417">
    <property type="entry name" value="P-loop_NTPase"/>
</dbReference>
<evidence type="ECO:0000313" key="8">
    <source>
        <dbReference type="Proteomes" id="UP000251558"/>
    </source>
</evidence>
<evidence type="ECO:0000256" key="6">
    <source>
        <dbReference type="ARBA" id="ARBA00023180"/>
    </source>
</evidence>
<keyword evidence="6" id="KW-0325">Glycoprotein</keyword>
<dbReference type="Gene3D" id="3.40.50.300">
    <property type="entry name" value="P-loop containing nucleotide triphosphate hydrolases"/>
    <property type="match status" value="1"/>
</dbReference>
<protein>
    <recommendedName>
        <fullName evidence="9">Sulfotransferase family protein</fullName>
    </recommendedName>
</protein>
<dbReference type="PANTHER" id="PTHR12812">
    <property type="entry name" value="HEPARAN SULFATE 6-O-SULFOTRANSFERASE 3"/>
    <property type="match status" value="1"/>
</dbReference>
<keyword evidence="4" id="KW-1133">Transmembrane helix</keyword>
<dbReference type="OrthoDB" id="7251180at2"/>
<sequence length="272" mass="30925">MGKAHKENALISSVKRLMDWKDRRVRARDCPIYFQHIPKTAGVSVRTWLHSHYTDRLCPAWLADDLVRSTPEMLRNYQAFAGHFHSYLKQYLGRDLVTVTVLREPVARTRSHWQHVRRAPEHPHHLRVLGQTFTDFVMDDLNRVMIEDYQARYLMKLPLSLSVMAGRYSDADPALPVLSEALEQTSLPLLKPELLKGARAALKSMSVVGVTDRLHDFLVRVARVANVPSPAAQAVPRANASEQADAEELSPAALRKLHDLTQIDREIYNAAI</sequence>
<dbReference type="SUPFAM" id="SSF52540">
    <property type="entry name" value="P-loop containing nucleoside triphosphate hydrolases"/>
    <property type="match status" value="1"/>
</dbReference>
<comment type="subcellular location">
    <subcellularLocation>
        <location evidence="1">Membrane</location>
        <topology evidence="1">Single-pass membrane protein</topology>
    </subcellularLocation>
</comment>
<name>A0A330I7A7_9HYPH</name>
<organism evidence="7 8">
    <name type="scientific">Mesorhizobium hawassense</name>
    <dbReference type="NCBI Taxonomy" id="1209954"/>
    <lineage>
        <taxon>Bacteria</taxon>
        <taxon>Pseudomonadati</taxon>
        <taxon>Pseudomonadota</taxon>
        <taxon>Alphaproteobacteria</taxon>
        <taxon>Hyphomicrobiales</taxon>
        <taxon>Phyllobacteriaceae</taxon>
        <taxon>Mesorhizobium</taxon>
    </lineage>
</organism>
<evidence type="ECO:0000256" key="1">
    <source>
        <dbReference type="ARBA" id="ARBA00004167"/>
    </source>
</evidence>
<comment type="caution">
    <text evidence="7">The sequence shown here is derived from an EMBL/GenBank/DDBJ whole genome shotgun (WGS) entry which is preliminary data.</text>
</comment>
<evidence type="ECO:0000256" key="4">
    <source>
        <dbReference type="ARBA" id="ARBA00022989"/>
    </source>
</evidence>
<dbReference type="InterPro" id="IPR010635">
    <property type="entry name" value="Heparan_SO4-6-sulfoTrfase"/>
</dbReference>
<keyword evidence="3" id="KW-0812">Transmembrane</keyword>
<dbReference type="GO" id="GO:0016020">
    <property type="term" value="C:membrane"/>
    <property type="evidence" value="ECO:0007669"/>
    <property type="project" value="UniProtKB-SubCell"/>
</dbReference>
<accession>A0A330I7A7</accession>
<reference evidence="7 8" key="1">
    <citation type="submission" date="2018-07" db="EMBL/GenBank/DDBJ databases">
        <title>Diversity of Mesorhizobium strains in Brazil.</title>
        <authorList>
            <person name="Helene L.C.F."/>
            <person name="Dall'Agnol R."/>
            <person name="Delamuta J.R.M."/>
            <person name="Hungria M."/>
        </authorList>
    </citation>
    <scope>NUCLEOTIDE SEQUENCE [LARGE SCALE GENOMIC DNA]</scope>
    <source>
        <strain evidence="7 8">AC99b</strain>
    </source>
</reference>
<evidence type="ECO:0000256" key="2">
    <source>
        <dbReference type="ARBA" id="ARBA00022679"/>
    </source>
</evidence>
<keyword evidence="2" id="KW-0808">Transferase</keyword>
<evidence type="ECO:0000313" key="7">
    <source>
        <dbReference type="EMBL" id="RAZ92877.1"/>
    </source>
</evidence>
<proteinExistence type="predicted"/>
<keyword evidence="5" id="KW-0472">Membrane</keyword>
<dbReference type="GO" id="GO:0017095">
    <property type="term" value="F:heparan sulfate 6-sulfotransferase activity"/>
    <property type="evidence" value="ECO:0007669"/>
    <property type="project" value="TreeGrafter"/>
</dbReference>